<evidence type="ECO:0000313" key="1">
    <source>
        <dbReference type="EMBL" id="SCM26981.1"/>
    </source>
</evidence>
<dbReference type="AlphaFoldDB" id="A0A077TWP5"/>
<evidence type="ECO:0000313" key="6">
    <source>
        <dbReference type="Proteomes" id="UP000507163"/>
    </source>
</evidence>
<keyword evidence="4" id="KW-1185">Reference proteome</keyword>
<dbReference type="GeneID" id="3497498"/>
<dbReference type="KEGG" id="pcb:PCHAS_1464600"/>
<evidence type="ECO:0000313" key="3">
    <source>
        <dbReference type="EMBL" id="VTZ71322.1"/>
    </source>
</evidence>
<name>A0A077TWP5_PLACU</name>
<evidence type="ECO:0000313" key="4">
    <source>
        <dbReference type="Proteomes" id="UP000071118"/>
    </source>
</evidence>
<reference evidence="3 4" key="1">
    <citation type="journal article" date="2014" name="BMC Biol.">
        <title>A comprehensive evaluation of rodent malaria parasite genomes and gene expression.</title>
        <authorList>
            <person name="Otto T.D."/>
            <person name="Bohme U."/>
            <person name="Jackson A.P."/>
            <person name="Hunt M."/>
            <person name="Franke-Fayard B."/>
            <person name="Hoeijmakers W.A."/>
            <person name="Religa A.A."/>
            <person name="Robertson L."/>
            <person name="Sanders M."/>
            <person name="Ogun S.A."/>
            <person name="Cunningham D."/>
            <person name="Erhart A."/>
            <person name="Billker O."/>
            <person name="Khan S.M."/>
            <person name="Stunnenberg H.G."/>
            <person name="Langhorne J."/>
            <person name="Holder A.A."/>
            <person name="Waters A.P."/>
            <person name="Newbold C.I."/>
            <person name="Pain A."/>
            <person name="Berriman M."/>
            <person name="Janse C.J."/>
        </authorList>
    </citation>
    <scope>NUCLEOTIDE SEQUENCE [LARGE SCALE GENOMIC DNA]</scope>
    <source>
        <strain evidence="3 4">AS</strain>
    </source>
</reference>
<organism evidence="1 6">
    <name type="scientific">Plasmodium chabaudi chabaudi</name>
    <dbReference type="NCBI Taxonomy" id="31271"/>
    <lineage>
        <taxon>Eukaryota</taxon>
        <taxon>Sar</taxon>
        <taxon>Alveolata</taxon>
        <taxon>Apicomplexa</taxon>
        <taxon>Aconoidasida</taxon>
        <taxon>Haemosporida</taxon>
        <taxon>Plasmodiidae</taxon>
        <taxon>Plasmodium</taxon>
        <taxon>Plasmodium (Vinckeia)</taxon>
    </lineage>
</organism>
<dbReference type="EMBL" id="LT608180">
    <property type="protein sequence ID" value="SCM26981.1"/>
    <property type="molecule type" value="Genomic_DNA"/>
</dbReference>
<protein>
    <submittedName>
        <fullName evidence="1">Uncharacterized protein</fullName>
    </submittedName>
</protein>
<gene>
    <name evidence="1" type="ORF">PCHAJ_000481100</name>
    <name evidence="3" type="ORF">PCHAS_1464600</name>
    <name evidence="2" type="ORF">PCHCB_000486500</name>
</gene>
<reference evidence="3" key="2">
    <citation type="submission" date="2014-05" db="EMBL/GenBank/DDBJ databases">
        <authorList>
            <person name="Aslett M.A."/>
            <person name="De Silva N."/>
        </authorList>
    </citation>
    <scope>NUCLEOTIDE SEQUENCE</scope>
    <source>
        <strain evidence="3">AS</strain>
    </source>
</reference>
<dbReference type="RefSeq" id="XP_744384.1">
    <property type="nucleotide sequence ID" value="XM_739291.1"/>
</dbReference>
<dbReference type="Proteomes" id="UP000507163">
    <property type="component" value="Chromosome 14"/>
</dbReference>
<dbReference type="Proteomes" id="UP000195489">
    <property type="component" value="Chromosome 14"/>
</dbReference>
<proteinExistence type="predicted"/>
<reference evidence="5 6" key="3">
    <citation type="submission" date="2016-08" db="EMBL/GenBank/DDBJ databases">
        <authorList>
            <consortium name="Pathogen Informatics"/>
        </authorList>
    </citation>
    <scope>NUCLEOTIDE SEQUENCE [LARGE SCALE GENOMIC DNA]</scope>
    <source>
        <strain evidence="1 6">AJ</strain>
        <strain evidence="3">AS</strain>
        <strain evidence="2 5">CB</strain>
    </source>
</reference>
<dbReference type="EMBL" id="LK022891">
    <property type="protein sequence ID" value="VTZ71322.1"/>
    <property type="molecule type" value="Genomic_DNA"/>
</dbReference>
<evidence type="ECO:0000313" key="5">
    <source>
        <dbReference type="Proteomes" id="UP000195489"/>
    </source>
</evidence>
<accession>A0A077TWP5</accession>
<dbReference type="VEuPathDB" id="PlasmoDB:PCHAS_1464600"/>
<evidence type="ECO:0000313" key="2">
    <source>
        <dbReference type="EMBL" id="SCN63724.1"/>
    </source>
</evidence>
<sequence>MKRVKNTVVNFSAFDLSSKQSLINFYKSLNREYICGEIHNNLILNPDPKSSFLYFEHRQNEIILGFKDTNNELYQKLIKIKDSYIFDEPQTKADQDVGNLIKDIKNYSYIQGGALITFHKQLLKNYIALQIQKFKEIQDN</sequence>
<dbReference type="Proteomes" id="UP000071118">
    <property type="component" value="Chromosome 14"/>
</dbReference>
<dbReference type="EMBL" id="LT608166">
    <property type="protein sequence ID" value="SCN63724.1"/>
    <property type="molecule type" value="Genomic_DNA"/>
</dbReference>
<dbReference type="OrthoDB" id="390430at2759"/>